<dbReference type="SUPFAM" id="SSF50978">
    <property type="entry name" value="WD40 repeat-like"/>
    <property type="match status" value="1"/>
</dbReference>
<dbReference type="GO" id="GO:0034399">
    <property type="term" value="C:nuclear periphery"/>
    <property type="evidence" value="ECO:0007669"/>
    <property type="project" value="TreeGrafter"/>
</dbReference>
<dbReference type="Proteomes" id="UP000664521">
    <property type="component" value="Unassembled WGS sequence"/>
</dbReference>
<dbReference type="InterPro" id="IPR036322">
    <property type="entry name" value="WD40_repeat_dom_sf"/>
</dbReference>
<evidence type="ECO:0000259" key="7">
    <source>
        <dbReference type="Pfam" id="PF12896"/>
    </source>
</evidence>
<keyword evidence="9" id="KW-1185">Reference proteome</keyword>
<gene>
    <name evidence="8" type="ORF">HETSPECPRED_005921</name>
</gene>
<evidence type="ECO:0000256" key="2">
    <source>
        <dbReference type="ARBA" id="ARBA00022618"/>
    </source>
</evidence>
<dbReference type="OrthoDB" id="2110451at2759"/>
<comment type="caution">
    <text evidence="8">The sequence shown here is derived from an EMBL/GenBank/DDBJ whole genome shotgun (WGS) entry which is preliminary data.</text>
</comment>
<dbReference type="EMBL" id="CAJPDS010000039">
    <property type="protein sequence ID" value="CAF9925751.1"/>
    <property type="molecule type" value="Genomic_DNA"/>
</dbReference>
<feature type="domain" description="Anaphase-promoting complex subunit 4 long" evidence="7">
    <location>
        <begin position="267"/>
        <end position="467"/>
    </location>
</feature>
<dbReference type="GO" id="GO:0070979">
    <property type="term" value="P:protein K11-linked ubiquitination"/>
    <property type="evidence" value="ECO:0007669"/>
    <property type="project" value="TreeGrafter"/>
</dbReference>
<dbReference type="InterPro" id="IPR015943">
    <property type="entry name" value="WD40/YVTN_repeat-like_dom_sf"/>
</dbReference>
<evidence type="ECO:0000256" key="4">
    <source>
        <dbReference type="ARBA" id="ARBA00022786"/>
    </source>
</evidence>
<dbReference type="Pfam" id="PF12896">
    <property type="entry name" value="ANAPC4"/>
    <property type="match status" value="1"/>
</dbReference>
<proteinExistence type="predicted"/>
<reference evidence="8" key="1">
    <citation type="submission" date="2021-03" db="EMBL/GenBank/DDBJ databases">
        <authorList>
            <person name="Tagirdzhanova G."/>
        </authorList>
    </citation>
    <scope>NUCLEOTIDE SEQUENCE</scope>
</reference>
<keyword evidence="5" id="KW-0131">Cell cycle</keyword>
<evidence type="ECO:0000313" key="8">
    <source>
        <dbReference type="EMBL" id="CAF9925751.1"/>
    </source>
</evidence>
<evidence type="ECO:0000313" key="9">
    <source>
        <dbReference type="Proteomes" id="UP000664521"/>
    </source>
</evidence>
<accession>A0A8H3FGX5</accession>
<keyword evidence="3" id="KW-0498">Mitosis</keyword>
<evidence type="ECO:0000256" key="1">
    <source>
        <dbReference type="ARBA" id="ARBA00016067"/>
    </source>
</evidence>
<dbReference type="PANTHER" id="PTHR13260">
    <property type="entry name" value="ANAPHASE PROMOTING COMPLEX SUBUNIT 4 APC4"/>
    <property type="match status" value="1"/>
</dbReference>
<name>A0A8H3FGX5_9LECA</name>
<sequence length="796" mass="88038">MNMLAEKVVQPAINAEHLAYCPTMDLIAFATIDDLVHVHQLNGQKVFGVSGKQSMGSVRSIKWKPNGQIIAVAFQKNILQLTNAHTGKVVHQIDCTSHSQSQICCLGWSINSTSSQSINLPMRGSGPDISLENLLSRGKRSNSTDELPDLPSDLAFLDVEAMLPKLSSLASGGAEDDIFSSRPSLDSIFQPPSKSSNEAADILVVGFEDGTIHLSIYDFFEIGSLNLNMASQRFQRCKLLNHCAHPFATTHAMLVANEPASQADLFLVPLDLRLISNAGRYLSLLASKSTQLHNVLRYVQQVQKQMYSEFRSSQDLPRRFMQNVEEPLQKDLDCTWIQAAFHLVVTGACSPQVKEWLVDELGERGHKRWDKAVTTGYETIRRLAHESLLPALERLTVLLSRLRGLSKFQDSNTALGLSTQELDNVLDTTASLQLLTHYIMIAAGAELRGFSAFSAWLRHEIDIQSTEPGSSAGHEAGERDNNIDHASTLQYIRGPMKQSRLFSLFNMDPSIEDRPLWDLNAEGRSLYELYKRELKNASEPGSPEKQLPGLDALIGHLDSQCNAVFAGIAATQKRNIRLGSPVHLGQIIPACIDMRMLTDVGLSALHAGKNTDTGCFKDSNGTNLFSVYIALVARSEDNIVKLFKVALKVENGMSTTESVKFAVIHPSPGRVQDVKFVDDESIMLAIIGEASSYLVNIKYRQSNEREGLTYANFVLGKTTSEESIPDKMSIDLARPSPLLLHSFPKDPGWSPERMEINGRTGRRAICVLAQDALRYRVYDLDSKANNGEETMEINDD</sequence>
<protein>
    <recommendedName>
        <fullName evidence="1">Anaphase-promoting complex subunit 4</fullName>
    </recommendedName>
</protein>
<organism evidence="8 9">
    <name type="scientific">Heterodermia speciosa</name>
    <dbReference type="NCBI Taxonomy" id="116794"/>
    <lineage>
        <taxon>Eukaryota</taxon>
        <taxon>Fungi</taxon>
        <taxon>Dikarya</taxon>
        <taxon>Ascomycota</taxon>
        <taxon>Pezizomycotina</taxon>
        <taxon>Lecanoromycetes</taxon>
        <taxon>OSLEUM clade</taxon>
        <taxon>Lecanoromycetidae</taxon>
        <taxon>Caliciales</taxon>
        <taxon>Physciaceae</taxon>
        <taxon>Heterodermia</taxon>
    </lineage>
</organism>
<keyword evidence="4" id="KW-0833">Ubl conjugation pathway</keyword>
<dbReference type="PANTHER" id="PTHR13260:SF0">
    <property type="entry name" value="ANAPHASE-PROMOTING COMPLEX SUBUNIT 4"/>
    <property type="match status" value="1"/>
</dbReference>
<keyword evidence="2" id="KW-0132">Cell division</keyword>
<feature type="domain" description="Anaphase-promoting complex subunit 4-like WD40" evidence="6">
    <location>
        <begin position="18"/>
        <end position="110"/>
    </location>
</feature>
<dbReference type="InterPro" id="IPR024790">
    <property type="entry name" value="APC4_long_dom"/>
</dbReference>
<dbReference type="InterPro" id="IPR024977">
    <property type="entry name" value="Apc4-like_WD40_dom"/>
</dbReference>
<dbReference type="GO" id="GO:0031145">
    <property type="term" value="P:anaphase-promoting complex-dependent catabolic process"/>
    <property type="evidence" value="ECO:0007669"/>
    <property type="project" value="InterPro"/>
</dbReference>
<evidence type="ECO:0000256" key="3">
    <source>
        <dbReference type="ARBA" id="ARBA00022776"/>
    </source>
</evidence>
<dbReference type="GO" id="GO:0005680">
    <property type="term" value="C:anaphase-promoting complex"/>
    <property type="evidence" value="ECO:0007669"/>
    <property type="project" value="InterPro"/>
</dbReference>
<dbReference type="InterPro" id="IPR024789">
    <property type="entry name" value="APC4"/>
</dbReference>
<evidence type="ECO:0000256" key="5">
    <source>
        <dbReference type="ARBA" id="ARBA00023306"/>
    </source>
</evidence>
<dbReference type="Gene3D" id="2.130.10.10">
    <property type="entry name" value="YVTN repeat-like/Quinoprotein amine dehydrogenase"/>
    <property type="match status" value="1"/>
</dbReference>
<dbReference type="AlphaFoldDB" id="A0A8H3FGX5"/>
<dbReference type="Pfam" id="PF12894">
    <property type="entry name" value="ANAPC4_WD40"/>
    <property type="match status" value="1"/>
</dbReference>
<evidence type="ECO:0000259" key="6">
    <source>
        <dbReference type="Pfam" id="PF12894"/>
    </source>
</evidence>
<dbReference type="GO" id="GO:0051301">
    <property type="term" value="P:cell division"/>
    <property type="evidence" value="ECO:0007669"/>
    <property type="project" value="UniProtKB-KW"/>
</dbReference>